<evidence type="ECO:0000313" key="1">
    <source>
        <dbReference type="EMBL" id="MBM6618385.1"/>
    </source>
</evidence>
<accession>A0ABS2DIS3</accession>
<protein>
    <submittedName>
        <fullName evidence="1">YlzJ-like family protein</fullName>
    </submittedName>
</protein>
<name>A0ABS2DIS3_9BACI</name>
<dbReference type="RefSeq" id="WP_204203739.1">
    <property type="nucleotide sequence ID" value="NZ_JAFELM010000031.1"/>
</dbReference>
<sequence>MILYTIMPNELVYPVETNVYTNQQCVEVNGVSMIVERNEELQYRIVRLLSTDPQHYLTAEYSPGMTVKLP</sequence>
<evidence type="ECO:0000313" key="2">
    <source>
        <dbReference type="Proteomes" id="UP001518925"/>
    </source>
</evidence>
<dbReference type="Proteomes" id="UP001518925">
    <property type="component" value="Unassembled WGS sequence"/>
</dbReference>
<dbReference type="InterPro" id="IPR025619">
    <property type="entry name" value="YlzJ"/>
</dbReference>
<dbReference type="EMBL" id="JAFELM010000031">
    <property type="protein sequence ID" value="MBM6618385.1"/>
    <property type="molecule type" value="Genomic_DNA"/>
</dbReference>
<keyword evidence="2" id="KW-1185">Reference proteome</keyword>
<organism evidence="1 2">
    <name type="scientific">Bacillus suaedaesalsae</name>
    <dbReference type="NCBI Taxonomy" id="2810349"/>
    <lineage>
        <taxon>Bacteria</taxon>
        <taxon>Bacillati</taxon>
        <taxon>Bacillota</taxon>
        <taxon>Bacilli</taxon>
        <taxon>Bacillales</taxon>
        <taxon>Bacillaceae</taxon>
        <taxon>Bacillus</taxon>
    </lineage>
</organism>
<gene>
    <name evidence="1" type="ORF">JR050_12020</name>
</gene>
<dbReference type="Pfam" id="PF14035">
    <property type="entry name" value="YlzJ"/>
    <property type="match status" value="1"/>
</dbReference>
<comment type="caution">
    <text evidence="1">The sequence shown here is derived from an EMBL/GenBank/DDBJ whole genome shotgun (WGS) entry which is preliminary data.</text>
</comment>
<proteinExistence type="predicted"/>
<reference evidence="1 2" key="1">
    <citation type="submission" date="2021-02" db="EMBL/GenBank/DDBJ databases">
        <title>Bacillus sp. RD4P76, an endophyte from a halophyte.</title>
        <authorList>
            <person name="Sun J.-Q."/>
        </authorList>
    </citation>
    <scope>NUCLEOTIDE SEQUENCE [LARGE SCALE GENOMIC DNA]</scope>
    <source>
        <strain evidence="1 2">RD4P76</strain>
    </source>
</reference>